<accession>A0ABT5TX04</accession>
<name>A0ABT5TX04_9MICO</name>
<dbReference type="EMBL" id="JARACI010000927">
    <property type="protein sequence ID" value="MDD9206588.1"/>
    <property type="molecule type" value="Genomic_DNA"/>
</dbReference>
<evidence type="ECO:0000313" key="4">
    <source>
        <dbReference type="Proteomes" id="UP001165561"/>
    </source>
</evidence>
<reference evidence="3" key="1">
    <citation type="submission" date="2023-02" db="EMBL/GenBank/DDBJ databases">
        <title>Georgenia sp.10Sc9-8, isolated from a soil sample collected from the Taklamakan desert.</title>
        <authorList>
            <person name="Liu S."/>
        </authorList>
    </citation>
    <scope>NUCLEOTIDE SEQUENCE</scope>
    <source>
        <strain evidence="3">10Sc9-8</strain>
    </source>
</reference>
<keyword evidence="4" id="KW-1185">Reference proteome</keyword>
<evidence type="ECO:0000256" key="1">
    <source>
        <dbReference type="SAM" id="MobiDB-lite"/>
    </source>
</evidence>
<proteinExistence type="predicted"/>
<feature type="region of interest" description="Disordered" evidence="1">
    <location>
        <begin position="127"/>
        <end position="153"/>
    </location>
</feature>
<evidence type="ECO:0000256" key="2">
    <source>
        <dbReference type="SAM" id="SignalP"/>
    </source>
</evidence>
<feature type="non-terminal residue" evidence="3">
    <location>
        <position position="153"/>
    </location>
</feature>
<protein>
    <recommendedName>
        <fullName evidence="5">Peptidase</fullName>
    </recommendedName>
</protein>
<dbReference type="Proteomes" id="UP001165561">
    <property type="component" value="Unassembled WGS sequence"/>
</dbReference>
<feature type="compositionally biased region" description="Acidic residues" evidence="1">
    <location>
        <begin position="143"/>
        <end position="153"/>
    </location>
</feature>
<evidence type="ECO:0008006" key="5">
    <source>
        <dbReference type="Google" id="ProtNLM"/>
    </source>
</evidence>
<feature type="chain" id="PRO_5045171839" description="Peptidase" evidence="2">
    <location>
        <begin position="26"/>
        <end position="153"/>
    </location>
</feature>
<feature type="signal peptide" evidence="2">
    <location>
        <begin position="1"/>
        <end position="25"/>
    </location>
</feature>
<evidence type="ECO:0000313" key="3">
    <source>
        <dbReference type="EMBL" id="MDD9206588.1"/>
    </source>
</evidence>
<organism evidence="3 4">
    <name type="scientific">Georgenia halotolerans</name>
    <dbReference type="NCBI Taxonomy" id="3028317"/>
    <lineage>
        <taxon>Bacteria</taxon>
        <taxon>Bacillati</taxon>
        <taxon>Actinomycetota</taxon>
        <taxon>Actinomycetes</taxon>
        <taxon>Micrococcales</taxon>
        <taxon>Bogoriellaceae</taxon>
        <taxon>Georgenia</taxon>
    </lineage>
</organism>
<comment type="caution">
    <text evidence="3">The sequence shown here is derived from an EMBL/GenBank/DDBJ whole genome shotgun (WGS) entry which is preliminary data.</text>
</comment>
<sequence>MNIRHAAGTAAAAAALVLAPTAAVADTYEQPDEDLTVSDATPAPGQSFEVYVDGEDDEVTAITLTVSNPDVPDTDITIAGVQSLEKAADEDGDATFTVTLASPGAYSLVSEDQDGNGIDSATVVVEGAVEDEDDAAEQPGTGTDEDGNPAEEP</sequence>
<gene>
    <name evidence="3" type="ORF">PU560_08935</name>
</gene>
<keyword evidence="2" id="KW-0732">Signal</keyword>